<dbReference type="InterPro" id="IPR006837">
    <property type="entry name" value="Divergent_DAC"/>
</dbReference>
<name>A0A1H8UDU2_9GAMM</name>
<dbReference type="STRING" id="406100.SAMN04488052_106104"/>
<dbReference type="SUPFAM" id="SSF88713">
    <property type="entry name" value="Glycoside hydrolase/deacetylase"/>
    <property type="match status" value="1"/>
</dbReference>
<dbReference type="Gene3D" id="3.20.20.370">
    <property type="entry name" value="Glycoside hydrolase/deacetylase"/>
    <property type="match status" value="1"/>
</dbReference>
<evidence type="ECO:0000313" key="2">
    <source>
        <dbReference type="EMBL" id="SEP01024.1"/>
    </source>
</evidence>
<dbReference type="OrthoDB" id="9784811at2"/>
<dbReference type="GO" id="GO:0005975">
    <property type="term" value="P:carbohydrate metabolic process"/>
    <property type="evidence" value="ECO:0007669"/>
    <property type="project" value="InterPro"/>
</dbReference>
<evidence type="ECO:0000313" key="3">
    <source>
        <dbReference type="Proteomes" id="UP000199657"/>
    </source>
</evidence>
<dbReference type="Proteomes" id="UP000199657">
    <property type="component" value="Unassembled WGS sequence"/>
</dbReference>
<dbReference type="RefSeq" id="WP_091644829.1">
    <property type="nucleotide sequence ID" value="NZ_FOEG01000006.1"/>
</dbReference>
<gene>
    <name evidence="2" type="ORF">SAMN04488052_106104</name>
</gene>
<dbReference type="InterPro" id="IPR011330">
    <property type="entry name" value="Glyco_hydro/deAcase_b/a-brl"/>
</dbReference>
<dbReference type="CDD" id="cd10936">
    <property type="entry name" value="CE4_DAC2"/>
    <property type="match status" value="1"/>
</dbReference>
<feature type="chain" id="PRO_5011674898" description="Divergent polysaccharide deacetylase" evidence="1">
    <location>
        <begin position="21"/>
        <end position="250"/>
    </location>
</feature>
<keyword evidence="1" id="KW-0732">Signal</keyword>
<reference evidence="2 3" key="1">
    <citation type="submission" date="2016-10" db="EMBL/GenBank/DDBJ databases">
        <authorList>
            <person name="de Groot N.N."/>
        </authorList>
    </citation>
    <scope>NUCLEOTIDE SEQUENCE [LARGE SCALE GENOMIC DNA]</scope>
    <source>
        <strain evidence="2 3">CGMCC 1.6291</strain>
    </source>
</reference>
<sequence>MRRLWALVAGLCLAAPGVLSAEAASPPAVVIVIDDMGDRPLEGQRVADLPVPVVCAFLPHTPHAPRQARACHGADKDVMLHLPMEALNGGELGPGGVTLDMTPERFRDVVQDNLDAIPHAAAVNNHMGSLLTQHPGHMSWLMEVLVDAGDLLFLDSRTSPNSVGKQMAREADLPALERDVFLDHYRDRGTIDRQLQQLLRQARRDGTAVGIGHPYPETLDVLESRLEELADRYGVEIVGLDELYDRRNGR</sequence>
<protein>
    <recommendedName>
        <fullName evidence="4">Divergent polysaccharide deacetylase</fullName>
    </recommendedName>
</protein>
<dbReference type="PANTHER" id="PTHR30105:SF2">
    <property type="entry name" value="DIVERGENT POLYSACCHARIDE DEACETYLASE SUPERFAMILY"/>
    <property type="match status" value="1"/>
</dbReference>
<dbReference type="EMBL" id="FOEG01000006">
    <property type="protein sequence ID" value="SEP01024.1"/>
    <property type="molecule type" value="Genomic_DNA"/>
</dbReference>
<keyword evidence="3" id="KW-1185">Reference proteome</keyword>
<evidence type="ECO:0000256" key="1">
    <source>
        <dbReference type="SAM" id="SignalP"/>
    </source>
</evidence>
<dbReference type="PANTHER" id="PTHR30105">
    <property type="entry name" value="UNCHARACTERIZED YIBQ-RELATED"/>
    <property type="match status" value="1"/>
</dbReference>
<dbReference type="Pfam" id="PF04748">
    <property type="entry name" value="Polysacc_deac_2"/>
    <property type="match status" value="1"/>
</dbReference>
<evidence type="ECO:0008006" key="4">
    <source>
        <dbReference type="Google" id="ProtNLM"/>
    </source>
</evidence>
<accession>A0A1H8UDU2</accession>
<feature type="signal peptide" evidence="1">
    <location>
        <begin position="1"/>
        <end position="20"/>
    </location>
</feature>
<proteinExistence type="predicted"/>
<organism evidence="2 3">
    <name type="scientific">Aquisalimonas asiatica</name>
    <dbReference type="NCBI Taxonomy" id="406100"/>
    <lineage>
        <taxon>Bacteria</taxon>
        <taxon>Pseudomonadati</taxon>
        <taxon>Pseudomonadota</taxon>
        <taxon>Gammaproteobacteria</taxon>
        <taxon>Chromatiales</taxon>
        <taxon>Ectothiorhodospiraceae</taxon>
        <taxon>Aquisalimonas</taxon>
    </lineage>
</organism>
<dbReference type="AlphaFoldDB" id="A0A1H8UDU2"/>